<dbReference type="PANTHER" id="PTHR17130:SF14">
    <property type="entry name" value="CYTOCHROME C OXIDASE ASSEMBLY PROTEIN COX16 HOMOLOG, MITOCHONDRIAL"/>
    <property type="match status" value="1"/>
</dbReference>
<evidence type="ECO:0000256" key="4">
    <source>
        <dbReference type="ARBA" id="ARBA00022692"/>
    </source>
</evidence>
<comment type="subcellular location">
    <subcellularLocation>
        <location evidence="1">Mitochondrion inner membrane</location>
        <topology evidence="1">Single-pass membrane protein</topology>
    </subcellularLocation>
</comment>
<keyword evidence="6 10" id="KW-1133">Transmembrane helix</keyword>
<feature type="transmembrane region" description="Helical" evidence="10">
    <location>
        <begin position="20"/>
        <end position="41"/>
    </location>
</feature>
<organism evidence="11 12">
    <name type="scientific">Candidula unifasciata</name>
    <dbReference type="NCBI Taxonomy" id="100452"/>
    <lineage>
        <taxon>Eukaryota</taxon>
        <taxon>Metazoa</taxon>
        <taxon>Spiralia</taxon>
        <taxon>Lophotrochozoa</taxon>
        <taxon>Mollusca</taxon>
        <taxon>Gastropoda</taxon>
        <taxon>Heterobranchia</taxon>
        <taxon>Euthyneura</taxon>
        <taxon>Panpulmonata</taxon>
        <taxon>Eupulmonata</taxon>
        <taxon>Stylommatophora</taxon>
        <taxon>Helicina</taxon>
        <taxon>Helicoidea</taxon>
        <taxon>Geomitridae</taxon>
        <taxon>Candidula</taxon>
    </lineage>
</organism>
<evidence type="ECO:0000256" key="5">
    <source>
        <dbReference type="ARBA" id="ARBA00022792"/>
    </source>
</evidence>
<name>A0A8S3ZSE7_9EUPU</name>
<dbReference type="Proteomes" id="UP000678393">
    <property type="component" value="Unassembled WGS sequence"/>
</dbReference>
<gene>
    <name evidence="11" type="ORF">CUNI_LOCUS16083</name>
</gene>
<evidence type="ECO:0000256" key="1">
    <source>
        <dbReference type="ARBA" id="ARBA00004434"/>
    </source>
</evidence>
<evidence type="ECO:0000256" key="10">
    <source>
        <dbReference type="SAM" id="Phobius"/>
    </source>
</evidence>
<dbReference type="PANTHER" id="PTHR17130">
    <property type="entry name" value="MITOCHONDRIAL OUTER MEMBRANE PROTEIN 25"/>
    <property type="match status" value="1"/>
</dbReference>
<keyword evidence="5" id="KW-0999">Mitochondrion inner membrane</keyword>
<dbReference type="EMBL" id="CAJHNH020004079">
    <property type="protein sequence ID" value="CAG5130525.1"/>
    <property type="molecule type" value="Genomic_DNA"/>
</dbReference>
<dbReference type="GO" id="GO:0005743">
    <property type="term" value="C:mitochondrial inner membrane"/>
    <property type="evidence" value="ECO:0007669"/>
    <property type="project" value="UniProtKB-SubCell"/>
</dbReference>
<evidence type="ECO:0000256" key="8">
    <source>
        <dbReference type="ARBA" id="ARBA00023136"/>
    </source>
</evidence>
<evidence type="ECO:0000313" key="11">
    <source>
        <dbReference type="EMBL" id="CAG5130525.1"/>
    </source>
</evidence>
<keyword evidence="8 10" id="KW-0472">Membrane</keyword>
<evidence type="ECO:0000256" key="6">
    <source>
        <dbReference type="ARBA" id="ARBA00022989"/>
    </source>
</evidence>
<reference evidence="11" key="1">
    <citation type="submission" date="2021-04" db="EMBL/GenBank/DDBJ databases">
        <authorList>
            <consortium name="Molecular Ecology Group"/>
        </authorList>
    </citation>
    <scope>NUCLEOTIDE SEQUENCE</scope>
</reference>
<keyword evidence="7" id="KW-0496">Mitochondrion</keyword>
<sequence length="113" mass="13331">MAQSLKAIWAQIMKRRFLKTGLPFIVLVAGGSFFLKEFTGIRYQFRQGMKMSKEEAEKLGIKFVSLEEVVKEMEQMDVDNWENIRGPRPWEDSKSMQNEQRESLKKKNLVDNR</sequence>
<protein>
    <recommendedName>
        <fullName evidence="3">Cytochrome c oxidase assembly protein COX16 homolog, mitochondrial</fullName>
    </recommendedName>
</protein>
<comment type="caution">
    <text evidence="11">The sequence shown here is derived from an EMBL/GenBank/DDBJ whole genome shotgun (WGS) entry which is preliminary data.</text>
</comment>
<feature type="region of interest" description="Disordered" evidence="9">
    <location>
        <begin position="80"/>
        <end position="113"/>
    </location>
</feature>
<feature type="compositionally biased region" description="Basic and acidic residues" evidence="9">
    <location>
        <begin position="88"/>
        <end position="113"/>
    </location>
</feature>
<evidence type="ECO:0000256" key="2">
    <source>
        <dbReference type="ARBA" id="ARBA00008370"/>
    </source>
</evidence>
<dbReference type="OrthoDB" id="5516033at2759"/>
<keyword evidence="4 10" id="KW-0812">Transmembrane</keyword>
<dbReference type="GO" id="GO:0033617">
    <property type="term" value="P:mitochondrial respiratory chain complex IV assembly"/>
    <property type="evidence" value="ECO:0007669"/>
    <property type="project" value="TreeGrafter"/>
</dbReference>
<evidence type="ECO:0000313" key="12">
    <source>
        <dbReference type="Proteomes" id="UP000678393"/>
    </source>
</evidence>
<evidence type="ECO:0000256" key="7">
    <source>
        <dbReference type="ARBA" id="ARBA00023128"/>
    </source>
</evidence>
<evidence type="ECO:0000256" key="9">
    <source>
        <dbReference type="SAM" id="MobiDB-lite"/>
    </source>
</evidence>
<evidence type="ECO:0000256" key="3">
    <source>
        <dbReference type="ARBA" id="ARBA00021814"/>
    </source>
</evidence>
<dbReference type="Pfam" id="PF14138">
    <property type="entry name" value="COX16"/>
    <property type="match status" value="1"/>
</dbReference>
<comment type="similarity">
    <text evidence="2">Belongs to the COX16 family.</text>
</comment>
<keyword evidence="12" id="KW-1185">Reference proteome</keyword>
<dbReference type="AlphaFoldDB" id="A0A8S3ZSE7"/>
<proteinExistence type="inferred from homology"/>
<dbReference type="InterPro" id="IPR020164">
    <property type="entry name" value="Cyt_c_Oxase_assmbl_COX16"/>
</dbReference>
<accession>A0A8S3ZSE7</accession>